<reference evidence="2" key="1">
    <citation type="submission" date="2022-11" db="UniProtKB">
        <authorList>
            <consortium name="WormBaseParasite"/>
        </authorList>
    </citation>
    <scope>IDENTIFICATION</scope>
</reference>
<name>A0A915I8D6_ROMCU</name>
<accession>A0A915I8D6</accession>
<organism evidence="1 2">
    <name type="scientific">Romanomermis culicivorax</name>
    <name type="common">Nematode worm</name>
    <dbReference type="NCBI Taxonomy" id="13658"/>
    <lineage>
        <taxon>Eukaryota</taxon>
        <taxon>Metazoa</taxon>
        <taxon>Ecdysozoa</taxon>
        <taxon>Nematoda</taxon>
        <taxon>Enoplea</taxon>
        <taxon>Dorylaimia</taxon>
        <taxon>Mermithida</taxon>
        <taxon>Mermithoidea</taxon>
        <taxon>Mermithidae</taxon>
        <taxon>Romanomermis</taxon>
    </lineage>
</organism>
<keyword evidence="1" id="KW-1185">Reference proteome</keyword>
<evidence type="ECO:0000313" key="2">
    <source>
        <dbReference type="WBParaSite" id="nRc.2.0.1.t10424-RA"/>
    </source>
</evidence>
<dbReference type="WBParaSite" id="nRc.2.0.1.t10424-RA">
    <property type="protein sequence ID" value="nRc.2.0.1.t10424-RA"/>
    <property type="gene ID" value="nRc.2.0.1.g10424"/>
</dbReference>
<proteinExistence type="predicted"/>
<dbReference type="AlphaFoldDB" id="A0A915I8D6"/>
<protein>
    <submittedName>
        <fullName evidence="2">Uncharacterized protein</fullName>
    </submittedName>
</protein>
<sequence>MYQNGLAGFVSKGCTLLYPIWEVVTLGGGAVFVNHGNTKNNRRLLRSSTTKMEIGVRLANENGLSLIAFV</sequence>
<evidence type="ECO:0000313" key="1">
    <source>
        <dbReference type="Proteomes" id="UP000887565"/>
    </source>
</evidence>
<dbReference type="Proteomes" id="UP000887565">
    <property type="component" value="Unplaced"/>
</dbReference>